<proteinExistence type="predicted"/>
<evidence type="ECO:0000313" key="2">
    <source>
        <dbReference type="Proteomes" id="UP001235939"/>
    </source>
</evidence>
<gene>
    <name evidence="1" type="ORF">LAZ67_2003687</name>
</gene>
<protein>
    <submittedName>
        <fullName evidence="1">Uncharacterized protein</fullName>
    </submittedName>
</protein>
<name>A0ABY6K345_9ARAC</name>
<keyword evidence="2" id="KW-1185">Reference proteome</keyword>
<organism evidence="1 2">
    <name type="scientific">Cordylochernes scorpioides</name>
    <dbReference type="NCBI Taxonomy" id="51811"/>
    <lineage>
        <taxon>Eukaryota</taxon>
        <taxon>Metazoa</taxon>
        <taxon>Ecdysozoa</taxon>
        <taxon>Arthropoda</taxon>
        <taxon>Chelicerata</taxon>
        <taxon>Arachnida</taxon>
        <taxon>Pseudoscorpiones</taxon>
        <taxon>Cheliferoidea</taxon>
        <taxon>Chernetidae</taxon>
        <taxon>Cordylochernes</taxon>
    </lineage>
</organism>
<sequence length="81" mass="9233">MAAGFEGRRKPKEFIKRLHKITRSGCWLPLPYYGVGPLEESFAGDERYLPSSDPQVLDWLKSKIEMVQLVNMEHKPCPATG</sequence>
<dbReference type="EMBL" id="CP092864">
    <property type="protein sequence ID" value="UYV63299.1"/>
    <property type="molecule type" value="Genomic_DNA"/>
</dbReference>
<evidence type="ECO:0000313" key="1">
    <source>
        <dbReference type="EMBL" id="UYV63299.1"/>
    </source>
</evidence>
<accession>A0ABY6K345</accession>
<reference evidence="1 2" key="1">
    <citation type="submission" date="2022-01" db="EMBL/GenBank/DDBJ databases">
        <title>A chromosomal length assembly of Cordylochernes scorpioides.</title>
        <authorList>
            <person name="Zeh D."/>
            <person name="Zeh J."/>
        </authorList>
    </citation>
    <scope>NUCLEOTIDE SEQUENCE [LARGE SCALE GENOMIC DNA]</scope>
    <source>
        <strain evidence="1">IN4F17</strain>
        <tissue evidence="1">Whole Body</tissue>
    </source>
</reference>
<dbReference type="Proteomes" id="UP001235939">
    <property type="component" value="Chromosome 02"/>
</dbReference>